<dbReference type="Gene3D" id="3.30.465.10">
    <property type="match status" value="1"/>
</dbReference>
<dbReference type="PANTHER" id="PTHR42973:SF39">
    <property type="entry name" value="FAD-BINDING PCMH-TYPE DOMAIN-CONTAINING PROTEIN"/>
    <property type="match status" value="1"/>
</dbReference>
<dbReference type="InterPro" id="IPR006093">
    <property type="entry name" value="Oxy_OxRdtase_FAD_BS"/>
</dbReference>
<dbReference type="SUPFAM" id="SSF56176">
    <property type="entry name" value="FAD-binding/transporter-associated domain-like"/>
    <property type="match status" value="1"/>
</dbReference>
<dbReference type="InterPro" id="IPR050416">
    <property type="entry name" value="FAD-linked_Oxidoreductase"/>
</dbReference>
<comment type="cofactor">
    <cofactor evidence="1">
        <name>FAD</name>
        <dbReference type="ChEBI" id="CHEBI:57692"/>
    </cofactor>
</comment>
<feature type="domain" description="FAD-binding PCMH-type" evidence="6">
    <location>
        <begin position="49"/>
        <end position="217"/>
    </location>
</feature>
<evidence type="ECO:0000256" key="5">
    <source>
        <dbReference type="ARBA" id="ARBA00023002"/>
    </source>
</evidence>
<gene>
    <name evidence="7" type="ORF">J2X26_003460</name>
</gene>
<keyword evidence="4" id="KW-0274">FAD</keyword>
<evidence type="ECO:0000313" key="7">
    <source>
        <dbReference type="EMBL" id="MDQ0375130.1"/>
    </source>
</evidence>
<reference evidence="7 8" key="1">
    <citation type="submission" date="2023-07" db="EMBL/GenBank/DDBJ databases">
        <title>Sorghum-associated microbial communities from plants grown in Nebraska, USA.</title>
        <authorList>
            <person name="Schachtman D."/>
        </authorList>
    </citation>
    <scope>NUCLEOTIDE SEQUENCE [LARGE SCALE GENOMIC DNA]</scope>
    <source>
        <strain evidence="7 8">BE332</strain>
    </source>
</reference>
<organism evidence="7 8">
    <name type="scientific">Cellulomonas humilata</name>
    <dbReference type="NCBI Taxonomy" id="144055"/>
    <lineage>
        <taxon>Bacteria</taxon>
        <taxon>Bacillati</taxon>
        <taxon>Actinomycetota</taxon>
        <taxon>Actinomycetes</taxon>
        <taxon>Micrococcales</taxon>
        <taxon>Cellulomonadaceae</taxon>
        <taxon>Cellulomonas</taxon>
    </lineage>
</organism>
<dbReference type="InterPro" id="IPR016167">
    <property type="entry name" value="FAD-bd_PCMH_sub1"/>
</dbReference>
<name>A0ABU0EJC4_9CELL</name>
<dbReference type="Proteomes" id="UP001239626">
    <property type="component" value="Unassembled WGS sequence"/>
</dbReference>
<keyword evidence="3" id="KW-0285">Flavoprotein</keyword>
<dbReference type="Pfam" id="PF01565">
    <property type="entry name" value="FAD_binding_4"/>
    <property type="match status" value="1"/>
</dbReference>
<evidence type="ECO:0000256" key="2">
    <source>
        <dbReference type="ARBA" id="ARBA00005466"/>
    </source>
</evidence>
<dbReference type="PROSITE" id="PS00862">
    <property type="entry name" value="OX2_COVAL_FAD"/>
    <property type="match status" value="1"/>
</dbReference>
<dbReference type="EMBL" id="JAUSVB010000005">
    <property type="protein sequence ID" value="MDQ0375130.1"/>
    <property type="molecule type" value="Genomic_DNA"/>
</dbReference>
<comment type="caution">
    <text evidence="7">The sequence shown here is derived from an EMBL/GenBank/DDBJ whole genome shotgun (WGS) entry which is preliminary data.</text>
</comment>
<dbReference type="Gene3D" id="3.40.462.20">
    <property type="match status" value="1"/>
</dbReference>
<dbReference type="InterPro" id="IPR016166">
    <property type="entry name" value="FAD-bd_PCMH"/>
</dbReference>
<proteinExistence type="inferred from homology"/>
<evidence type="ECO:0000256" key="1">
    <source>
        <dbReference type="ARBA" id="ARBA00001974"/>
    </source>
</evidence>
<evidence type="ECO:0000256" key="3">
    <source>
        <dbReference type="ARBA" id="ARBA00022630"/>
    </source>
</evidence>
<keyword evidence="5" id="KW-0560">Oxidoreductase</keyword>
<evidence type="ECO:0000256" key="4">
    <source>
        <dbReference type="ARBA" id="ARBA00022827"/>
    </source>
</evidence>
<dbReference type="PANTHER" id="PTHR42973">
    <property type="entry name" value="BINDING OXIDOREDUCTASE, PUTATIVE (AFU_ORTHOLOGUE AFUA_1G17690)-RELATED"/>
    <property type="match status" value="1"/>
</dbReference>
<dbReference type="InterPro" id="IPR016169">
    <property type="entry name" value="FAD-bd_PCMH_sub2"/>
</dbReference>
<evidence type="ECO:0000259" key="6">
    <source>
        <dbReference type="PROSITE" id="PS51387"/>
    </source>
</evidence>
<dbReference type="InterPro" id="IPR036318">
    <property type="entry name" value="FAD-bd_PCMH-like_sf"/>
</dbReference>
<dbReference type="RefSeq" id="WP_307493943.1">
    <property type="nucleotide sequence ID" value="NZ_JAUSVB010000005.1"/>
</dbReference>
<sequence length="467" mass="48986">MTILSSPISADYRPATAAAVTVLSDAGVPVHLPGTEAYTALTGTSNLTKAIRPVAVVPVRDPEDVSRTVRVAASAGLRVAVQSTGHGATETMQDAILVSTAALDELTVHADEHWARIGAGVRWAAVLEACAPYGLAGLAGSSPDVGVVGYLTGGGLGPVARTHGLASDTVRAFEVVTGDGVARRVTATNHPELFWGLRGGKGTLGIVTAVEIDLIEQAELYAGALWFAGADASAVVRTWSRWCDVLPEAGTTSIAVMRLPDLDVFPEPLRGTTSVAVRFAWTGDPAVGEEMIRAIRSVAPPLIDTVQVMPYAALGDVHSDPIDPMPLHEHHSLLDAFPLEAADRLLELVGPDAQTAQAMVEVRQLGGKVLDDGGVPSAFPYRDAAFSLFTIGVMVPEIAQVVTRDTARVHDGFAQWARDGGLPNFTGSAGPLWAQRVFTPPVARRLQTLSMVYDPDAVLLAARGVRS</sequence>
<comment type="similarity">
    <text evidence="2">Belongs to the oxygen-dependent FAD-linked oxidoreductase family.</text>
</comment>
<keyword evidence="8" id="KW-1185">Reference proteome</keyword>
<evidence type="ECO:0000313" key="8">
    <source>
        <dbReference type="Proteomes" id="UP001239626"/>
    </source>
</evidence>
<dbReference type="Gene3D" id="3.30.43.10">
    <property type="entry name" value="Uridine Diphospho-n-acetylenolpyruvylglucosamine Reductase, domain 2"/>
    <property type="match status" value="1"/>
</dbReference>
<protein>
    <recommendedName>
        <fullName evidence="6">FAD-binding PCMH-type domain-containing protein</fullName>
    </recommendedName>
</protein>
<accession>A0ABU0EJC4</accession>
<dbReference type="InterPro" id="IPR006094">
    <property type="entry name" value="Oxid_FAD_bind_N"/>
</dbReference>
<dbReference type="PROSITE" id="PS51387">
    <property type="entry name" value="FAD_PCMH"/>
    <property type="match status" value="1"/>
</dbReference>